<feature type="transmembrane region" description="Helical" evidence="13">
    <location>
        <begin position="47"/>
        <end position="67"/>
    </location>
</feature>
<evidence type="ECO:0000256" key="9">
    <source>
        <dbReference type="ARBA" id="ARBA00022989"/>
    </source>
</evidence>
<evidence type="ECO:0000256" key="2">
    <source>
        <dbReference type="ARBA" id="ARBA00004651"/>
    </source>
</evidence>
<dbReference type="PANTHER" id="PTHR30529">
    <property type="entry name" value="CYTOCHROME B561"/>
    <property type="match status" value="1"/>
</dbReference>
<feature type="transmembrane region" description="Helical" evidence="13">
    <location>
        <begin position="7"/>
        <end position="27"/>
    </location>
</feature>
<comment type="cofactor">
    <cofactor evidence="1">
        <name>heme b</name>
        <dbReference type="ChEBI" id="CHEBI:60344"/>
    </cofactor>
</comment>
<keyword evidence="7" id="KW-0479">Metal-binding</keyword>
<dbReference type="InterPro" id="IPR016174">
    <property type="entry name" value="Di-haem_cyt_TM"/>
</dbReference>
<accession>A0A0A2YMJ3</accession>
<dbReference type="AlphaFoldDB" id="A0A0A2YMJ3"/>
<dbReference type="GO" id="GO:0020037">
    <property type="term" value="F:heme binding"/>
    <property type="evidence" value="ECO:0007669"/>
    <property type="project" value="TreeGrafter"/>
</dbReference>
<evidence type="ECO:0000313" key="16">
    <source>
        <dbReference type="EMBL" id="WIM79733.1"/>
    </source>
</evidence>
<evidence type="ECO:0000256" key="13">
    <source>
        <dbReference type="SAM" id="Phobius"/>
    </source>
</evidence>
<comment type="similarity">
    <text evidence="12">Belongs to the cytochrome b561 family.</text>
</comment>
<evidence type="ECO:0000256" key="12">
    <source>
        <dbReference type="ARBA" id="ARBA00037975"/>
    </source>
</evidence>
<reference evidence="15 17" key="1">
    <citation type="submission" date="2014-11" db="EMBL/GenBank/DDBJ databases">
        <title>Pan-genome of Gallibacterium spp.</title>
        <authorList>
            <person name="Kudirkiene E."/>
            <person name="Bojesen A.M."/>
        </authorList>
    </citation>
    <scope>NUCLEOTIDE SEQUENCE [LARGE SCALE GENOMIC DNA]</scope>
    <source>
        <strain evidence="15 17">F 279</strain>
    </source>
</reference>
<dbReference type="InterPro" id="IPR011577">
    <property type="entry name" value="Cyt_b561_bac/Ni-Hgenase"/>
</dbReference>
<keyword evidence="18" id="KW-1185">Reference proteome</keyword>
<evidence type="ECO:0000259" key="14">
    <source>
        <dbReference type="Pfam" id="PF01292"/>
    </source>
</evidence>
<comment type="subcellular location">
    <subcellularLocation>
        <location evidence="2">Cell membrane</location>
        <topology evidence="2">Multi-pass membrane protein</topology>
    </subcellularLocation>
</comment>
<keyword evidence="4" id="KW-1003">Cell membrane</keyword>
<feature type="transmembrane region" description="Helical" evidence="13">
    <location>
        <begin position="143"/>
        <end position="165"/>
    </location>
</feature>
<sequence length="188" mass="21489">MNTRYPAIQIFFHWLSLIFIALTYLTVNLKGIGHSDGWRNLMMNCHFTLGILVFFTVIFRLILRHLYLKQIPEINPAPPTWQTKSAHYVHLSLYLIFIILPILGTLIVLNKGVALPFFGFPIIDGFNADKALSHTIKEIHETVANLGLAIIALHAAAALYHHYLLKDNTLIRMMPRKSKCATKKLDEQ</sequence>
<dbReference type="PANTHER" id="PTHR30529:SF3">
    <property type="entry name" value="CYTOCHROME B561 HOMOLOG 1"/>
    <property type="match status" value="1"/>
</dbReference>
<dbReference type="GO" id="GO:0046872">
    <property type="term" value="F:metal ion binding"/>
    <property type="evidence" value="ECO:0007669"/>
    <property type="project" value="UniProtKB-KW"/>
</dbReference>
<dbReference type="RefSeq" id="WP_013745607.1">
    <property type="nucleotide sequence ID" value="NZ_CP114281.1"/>
</dbReference>
<dbReference type="Proteomes" id="UP001226750">
    <property type="component" value="Chromosome"/>
</dbReference>
<feature type="domain" description="Cytochrome b561 bacterial/Ni-hydrogenase" evidence="14">
    <location>
        <begin position="4"/>
        <end position="175"/>
    </location>
</feature>
<keyword evidence="6 13" id="KW-0812">Transmembrane</keyword>
<dbReference type="PATRIC" id="fig|750.21.peg.1648"/>
<name>A0A0A2YMJ3_9PAST</name>
<dbReference type="EMBL" id="CP126975">
    <property type="protein sequence ID" value="WIM79733.1"/>
    <property type="molecule type" value="Genomic_DNA"/>
</dbReference>
<proteinExistence type="inferred from homology"/>
<feature type="transmembrane region" description="Helical" evidence="13">
    <location>
        <begin position="88"/>
        <end position="109"/>
    </location>
</feature>
<evidence type="ECO:0000256" key="6">
    <source>
        <dbReference type="ARBA" id="ARBA00022692"/>
    </source>
</evidence>
<evidence type="ECO:0000256" key="5">
    <source>
        <dbReference type="ARBA" id="ARBA00022617"/>
    </source>
</evidence>
<organism evidence="15 17">
    <name type="scientific">Gallibacterium anatis</name>
    <dbReference type="NCBI Taxonomy" id="750"/>
    <lineage>
        <taxon>Bacteria</taxon>
        <taxon>Pseudomonadati</taxon>
        <taxon>Pseudomonadota</taxon>
        <taxon>Gammaproteobacteria</taxon>
        <taxon>Pasteurellales</taxon>
        <taxon>Pasteurellaceae</taxon>
        <taxon>Gallibacterium</taxon>
    </lineage>
</organism>
<keyword evidence="5" id="KW-0349">Heme</keyword>
<dbReference type="OMA" id="WQVPQWV"/>
<evidence type="ECO:0000256" key="8">
    <source>
        <dbReference type="ARBA" id="ARBA00022982"/>
    </source>
</evidence>
<evidence type="ECO:0000313" key="18">
    <source>
        <dbReference type="Proteomes" id="UP001226750"/>
    </source>
</evidence>
<keyword evidence="8" id="KW-0249">Electron transport</keyword>
<evidence type="ECO:0000256" key="11">
    <source>
        <dbReference type="ARBA" id="ARBA00023136"/>
    </source>
</evidence>
<dbReference type="GO" id="GO:0005886">
    <property type="term" value="C:plasma membrane"/>
    <property type="evidence" value="ECO:0007669"/>
    <property type="project" value="UniProtKB-SubCell"/>
</dbReference>
<gene>
    <name evidence="16" type="ORF">QP018_00265</name>
    <name evidence="15" type="ORF">QV03_08820</name>
</gene>
<dbReference type="GO" id="GO:0009055">
    <property type="term" value="F:electron transfer activity"/>
    <property type="evidence" value="ECO:0007669"/>
    <property type="project" value="InterPro"/>
</dbReference>
<evidence type="ECO:0000256" key="10">
    <source>
        <dbReference type="ARBA" id="ARBA00023004"/>
    </source>
</evidence>
<dbReference type="OrthoDB" id="9793784at2"/>
<dbReference type="InterPro" id="IPR052168">
    <property type="entry name" value="Cytochrome_b561_oxidase"/>
</dbReference>
<dbReference type="EMBL" id="JTJO01000040">
    <property type="protein sequence ID" value="OBW97734.1"/>
    <property type="molecule type" value="Genomic_DNA"/>
</dbReference>
<evidence type="ECO:0000256" key="7">
    <source>
        <dbReference type="ARBA" id="ARBA00022723"/>
    </source>
</evidence>
<dbReference type="GO" id="GO:0022904">
    <property type="term" value="P:respiratory electron transport chain"/>
    <property type="evidence" value="ECO:0007669"/>
    <property type="project" value="InterPro"/>
</dbReference>
<keyword evidence="11 13" id="KW-0472">Membrane</keyword>
<evidence type="ECO:0000313" key="15">
    <source>
        <dbReference type="EMBL" id="OBW97734.1"/>
    </source>
</evidence>
<evidence type="ECO:0000313" key="17">
    <source>
        <dbReference type="Proteomes" id="UP000092643"/>
    </source>
</evidence>
<dbReference type="SUPFAM" id="SSF81342">
    <property type="entry name" value="Transmembrane di-heme cytochromes"/>
    <property type="match status" value="1"/>
</dbReference>
<keyword evidence="9 13" id="KW-1133">Transmembrane helix</keyword>
<keyword evidence="3" id="KW-0813">Transport</keyword>
<evidence type="ECO:0000256" key="4">
    <source>
        <dbReference type="ARBA" id="ARBA00022475"/>
    </source>
</evidence>
<keyword evidence="10" id="KW-0408">Iron</keyword>
<reference evidence="16 18" key="2">
    <citation type="submission" date="2023-06" db="EMBL/GenBank/DDBJ databases">
        <title>Complete Genome Sequence of Gallibacterium anatis Strain BJF12, Isolated from a chicken with diarrhea.</title>
        <authorList>
            <person name="Guo F."/>
            <person name="Bu W."/>
            <person name="Xu F."/>
            <person name="Wen T."/>
        </authorList>
    </citation>
    <scope>NUCLEOTIDE SEQUENCE [LARGE SCALE GENOMIC DNA]</scope>
    <source>
        <strain evidence="16 18">BJF12</strain>
    </source>
</reference>
<dbReference type="Proteomes" id="UP000092643">
    <property type="component" value="Unassembled WGS sequence"/>
</dbReference>
<evidence type="ECO:0000256" key="1">
    <source>
        <dbReference type="ARBA" id="ARBA00001970"/>
    </source>
</evidence>
<evidence type="ECO:0000256" key="3">
    <source>
        <dbReference type="ARBA" id="ARBA00022448"/>
    </source>
</evidence>
<dbReference type="Pfam" id="PF01292">
    <property type="entry name" value="Ni_hydr_CYTB"/>
    <property type="match status" value="1"/>
</dbReference>
<protein>
    <submittedName>
        <fullName evidence="15 16">Cytochrome b</fullName>
    </submittedName>
</protein>